<organism evidence="1 2">
    <name type="scientific">Spirosoma arboris</name>
    <dbReference type="NCBI Taxonomy" id="2682092"/>
    <lineage>
        <taxon>Bacteria</taxon>
        <taxon>Pseudomonadati</taxon>
        <taxon>Bacteroidota</taxon>
        <taxon>Cytophagia</taxon>
        <taxon>Cytophagales</taxon>
        <taxon>Cytophagaceae</taxon>
        <taxon>Spirosoma</taxon>
    </lineage>
</organism>
<evidence type="ECO:0000313" key="1">
    <source>
        <dbReference type="EMBL" id="MVM35240.1"/>
    </source>
</evidence>
<dbReference type="Proteomes" id="UP000436006">
    <property type="component" value="Unassembled WGS sequence"/>
</dbReference>
<proteinExistence type="predicted"/>
<evidence type="ECO:0000313" key="2">
    <source>
        <dbReference type="Proteomes" id="UP000436006"/>
    </source>
</evidence>
<evidence type="ECO:0008006" key="3">
    <source>
        <dbReference type="Google" id="ProtNLM"/>
    </source>
</evidence>
<dbReference type="EMBL" id="WPIN01000021">
    <property type="protein sequence ID" value="MVM35240.1"/>
    <property type="molecule type" value="Genomic_DNA"/>
</dbReference>
<protein>
    <recommendedName>
        <fullName evidence="3">Lipoprotein</fullName>
    </recommendedName>
</protein>
<dbReference type="AlphaFoldDB" id="A0A7K1SN62"/>
<reference evidence="1 2" key="1">
    <citation type="submission" date="2019-12" db="EMBL/GenBank/DDBJ databases">
        <title>Spirosoma sp. HMF4905 genome sequencing and assembly.</title>
        <authorList>
            <person name="Kang H."/>
            <person name="Cha I."/>
            <person name="Kim H."/>
            <person name="Joh K."/>
        </authorList>
    </citation>
    <scope>NUCLEOTIDE SEQUENCE [LARGE SCALE GENOMIC DNA]</scope>
    <source>
        <strain evidence="1 2">HMF4905</strain>
    </source>
</reference>
<accession>A0A7K1SN62</accession>
<keyword evidence="2" id="KW-1185">Reference proteome</keyword>
<dbReference type="PROSITE" id="PS51257">
    <property type="entry name" value="PROKAR_LIPOPROTEIN"/>
    <property type="match status" value="1"/>
</dbReference>
<dbReference type="RefSeq" id="WP_157590047.1">
    <property type="nucleotide sequence ID" value="NZ_WPIN01000021.1"/>
</dbReference>
<name>A0A7K1SN62_9BACT</name>
<gene>
    <name evidence="1" type="ORF">GO755_34785</name>
</gene>
<comment type="caution">
    <text evidence="1">The sequence shown here is derived from an EMBL/GenBank/DDBJ whole genome shotgun (WGS) entry which is preliminary data.</text>
</comment>
<sequence length="197" mass="22365">MVRLLILLLFILPLFFGCQKGAESSTNKTFAFSGDQIDSVRRENLKAKVDSNIILGFKFGMSKQQYNYNYARLVQNKTLFKYSKTDYSYEIKADSLPDSIDALFIPMFDKDELVALKLLAHGTTSATPIGSLVLKKYLTKNYGQRYLSKRSVSDIWIKGGVEAEVKREKVQTDPNLGPLVYDVVMFRPTQFALLAHL</sequence>